<organism evidence="1">
    <name type="scientific">Peromfec virus RodF7_13</name>
    <dbReference type="NCBI Taxonomy" id="2929348"/>
    <lineage>
        <taxon>Viruses</taxon>
        <taxon>Monodnaviria</taxon>
        <taxon>Sangervirae</taxon>
        <taxon>Phixviricota</taxon>
        <taxon>Malgrandaviricetes</taxon>
        <taxon>Petitvirales</taxon>
        <taxon>Microviridae</taxon>
    </lineage>
</organism>
<evidence type="ECO:0000313" key="1">
    <source>
        <dbReference type="EMBL" id="UPW41771.1"/>
    </source>
</evidence>
<accession>A0A976R5J2</accession>
<sequence length="57" mass="6762">MTEIKKISVNIPESLNKWIEEKAKKNYMKKSDIIRIALINEIKKEIEKEMKNEGNKT</sequence>
<name>A0A976R5J2_9VIRU</name>
<dbReference type="SUPFAM" id="SSF47598">
    <property type="entry name" value="Ribbon-helix-helix"/>
    <property type="match status" value="1"/>
</dbReference>
<protein>
    <submittedName>
        <fullName evidence="1">Uncharacterized protein</fullName>
    </submittedName>
</protein>
<reference evidence="1" key="1">
    <citation type="submission" date="2022-02" db="EMBL/GenBank/DDBJ databases">
        <title>Towards deciphering the DNA virus diversity associated with rodent species in the families Cricetidae and Heteromyidae.</title>
        <authorList>
            <person name="Lund M."/>
            <person name="Larsen B.B."/>
            <person name="Gryseels S."/>
            <person name="Kraberger S."/>
            <person name="Rowsey D.M."/>
            <person name="Steger L."/>
            <person name="Yule K.M."/>
            <person name="Upham N.S."/>
            <person name="Worobey M."/>
            <person name="Van Doorslaer K."/>
            <person name="Varsani A."/>
        </authorList>
    </citation>
    <scope>NUCLEOTIDE SEQUENCE</scope>
    <source>
        <strain evidence="1">NeonRodF7_13</strain>
    </source>
</reference>
<proteinExistence type="predicted"/>
<dbReference type="InterPro" id="IPR010985">
    <property type="entry name" value="Ribbon_hlx_hlx"/>
</dbReference>
<dbReference type="EMBL" id="OM869663">
    <property type="protein sequence ID" value="UPW41771.1"/>
    <property type="molecule type" value="Genomic_DNA"/>
</dbReference>
<dbReference type="GO" id="GO:0006355">
    <property type="term" value="P:regulation of DNA-templated transcription"/>
    <property type="evidence" value="ECO:0007669"/>
    <property type="project" value="InterPro"/>
</dbReference>